<dbReference type="InterPro" id="IPR013785">
    <property type="entry name" value="Aldolase_TIM"/>
</dbReference>
<dbReference type="Pfam" id="PF04055">
    <property type="entry name" value="Radical_SAM"/>
    <property type="match status" value="1"/>
</dbReference>
<accession>A0A2S4NCM7</accession>
<evidence type="ECO:0000256" key="1">
    <source>
        <dbReference type="ARBA" id="ARBA00001966"/>
    </source>
</evidence>
<protein>
    <submittedName>
        <fullName evidence="7">MoaA/NifB/PqqE/SkfB family radical SAM enzyme</fullName>
    </submittedName>
</protein>
<dbReference type="PANTHER" id="PTHR11228">
    <property type="entry name" value="RADICAL SAM DOMAIN PROTEIN"/>
    <property type="match status" value="1"/>
</dbReference>
<dbReference type="InterPro" id="IPR007197">
    <property type="entry name" value="rSAM"/>
</dbReference>
<keyword evidence="2" id="KW-0949">S-adenosyl-L-methionine</keyword>
<dbReference type="GO" id="GO:0051536">
    <property type="term" value="F:iron-sulfur cluster binding"/>
    <property type="evidence" value="ECO:0007669"/>
    <property type="project" value="UniProtKB-KW"/>
</dbReference>
<proteinExistence type="predicted"/>
<dbReference type="GO" id="GO:0003824">
    <property type="term" value="F:catalytic activity"/>
    <property type="evidence" value="ECO:0007669"/>
    <property type="project" value="InterPro"/>
</dbReference>
<dbReference type="SFLD" id="SFLDG01067">
    <property type="entry name" value="SPASM/twitch_domain_containing"/>
    <property type="match status" value="1"/>
</dbReference>
<dbReference type="InterPro" id="IPR050377">
    <property type="entry name" value="Radical_SAM_PqqE_MftC-like"/>
</dbReference>
<keyword evidence="4" id="KW-0408">Iron</keyword>
<evidence type="ECO:0000256" key="5">
    <source>
        <dbReference type="ARBA" id="ARBA00023014"/>
    </source>
</evidence>
<dbReference type="InterPro" id="IPR058240">
    <property type="entry name" value="rSAM_sf"/>
</dbReference>
<dbReference type="EMBL" id="PQNY01000001">
    <property type="protein sequence ID" value="POS03193.1"/>
    <property type="molecule type" value="Genomic_DNA"/>
</dbReference>
<name>A0A2S4NCM7_9FLAO</name>
<dbReference type="SFLD" id="SFLDS00029">
    <property type="entry name" value="Radical_SAM"/>
    <property type="match status" value="1"/>
</dbReference>
<dbReference type="PROSITE" id="PS51918">
    <property type="entry name" value="RADICAL_SAM"/>
    <property type="match status" value="1"/>
</dbReference>
<dbReference type="SUPFAM" id="SSF102114">
    <property type="entry name" value="Radical SAM enzymes"/>
    <property type="match status" value="1"/>
</dbReference>
<dbReference type="RefSeq" id="WP_103724933.1">
    <property type="nucleotide sequence ID" value="NZ_PQNY01000001.1"/>
</dbReference>
<keyword evidence="3" id="KW-0479">Metal-binding</keyword>
<evidence type="ECO:0000256" key="2">
    <source>
        <dbReference type="ARBA" id="ARBA00022691"/>
    </source>
</evidence>
<gene>
    <name evidence="7" type="ORF">Q361_101302</name>
</gene>
<dbReference type="AlphaFoldDB" id="A0A2S4NCM7"/>
<dbReference type="PANTHER" id="PTHR11228:SF7">
    <property type="entry name" value="PQQA PEPTIDE CYCLASE"/>
    <property type="match status" value="1"/>
</dbReference>
<keyword evidence="5" id="KW-0411">Iron-sulfur</keyword>
<dbReference type="GO" id="GO:0046872">
    <property type="term" value="F:metal ion binding"/>
    <property type="evidence" value="ECO:0007669"/>
    <property type="project" value="UniProtKB-KW"/>
</dbReference>
<reference evidence="7 8" key="1">
    <citation type="submission" date="2018-01" db="EMBL/GenBank/DDBJ databases">
        <title>Genomic Encyclopedia of Type Strains, Phase I: the one thousand microbial genomes (KMG-I) project.</title>
        <authorList>
            <person name="Goeker M."/>
        </authorList>
    </citation>
    <scope>NUCLEOTIDE SEQUENCE [LARGE SCALE GENOMIC DNA]</scope>
    <source>
        <strain evidence="7 8">DSM 17960</strain>
    </source>
</reference>
<dbReference type="OrthoDB" id="9808591at2"/>
<comment type="caution">
    <text evidence="7">The sequence shown here is derived from an EMBL/GenBank/DDBJ whole genome shotgun (WGS) entry which is preliminary data.</text>
</comment>
<evidence type="ECO:0000313" key="7">
    <source>
        <dbReference type="EMBL" id="POS03193.1"/>
    </source>
</evidence>
<feature type="domain" description="Radical SAM core" evidence="6">
    <location>
        <begin position="28"/>
        <end position="256"/>
    </location>
</feature>
<evidence type="ECO:0000256" key="3">
    <source>
        <dbReference type="ARBA" id="ARBA00022723"/>
    </source>
</evidence>
<dbReference type="Gene3D" id="3.20.20.70">
    <property type="entry name" value="Aldolase class I"/>
    <property type="match status" value="1"/>
</dbReference>
<evidence type="ECO:0000313" key="8">
    <source>
        <dbReference type="Proteomes" id="UP000237056"/>
    </source>
</evidence>
<dbReference type="CDD" id="cd01335">
    <property type="entry name" value="Radical_SAM"/>
    <property type="match status" value="1"/>
</dbReference>
<organism evidence="7 8">
    <name type="scientific">Flavobacterium croceum DSM 17960</name>
    <dbReference type="NCBI Taxonomy" id="1121886"/>
    <lineage>
        <taxon>Bacteria</taxon>
        <taxon>Pseudomonadati</taxon>
        <taxon>Bacteroidota</taxon>
        <taxon>Flavobacteriia</taxon>
        <taxon>Flavobacteriales</taxon>
        <taxon>Flavobacteriaceae</taxon>
        <taxon>Flavobacterium</taxon>
    </lineage>
</organism>
<sequence length="343" mass="40994">MNIYKLLQINQKINNHRIKFFGLWLLSVFNKRYLSIQFDPVLACNLRCKMCYFTDPNFTKKLKGIFKEEDLPKIASVNFKNALKIQIGCGAEPTLFKNIDKIIELACQYKIPHISMVTNGNLLTKQDISTYSEKGLHEFIISMHGVYKDTYENFMDKGNYDTFHKLLENISLEKKNNPKLSLRINYTFNKDNFYEIKDFFKWFGQYDINTIQFRPIDKIGETTYNNFSLKEIEQDYSKIMQDFGVEAQLRKINVLAPTSIKRDEERNVVQNKNNSSYLVPYATCYIAPDFFWKENFDWKNQTFHQWKKENHWDWKLFKNIFISRKKLDQINRNMLNYSVEMNG</sequence>
<keyword evidence="8" id="KW-1185">Reference proteome</keyword>
<evidence type="ECO:0000256" key="4">
    <source>
        <dbReference type="ARBA" id="ARBA00023004"/>
    </source>
</evidence>
<evidence type="ECO:0000259" key="6">
    <source>
        <dbReference type="PROSITE" id="PS51918"/>
    </source>
</evidence>
<dbReference type="Proteomes" id="UP000237056">
    <property type="component" value="Unassembled WGS sequence"/>
</dbReference>
<comment type="cofactor">
    <cofactor evidence="1">
        <name>[4Fe-4S] cluster</name>
        <dbReference type="ChEBI" id="CHEBI:49883"/>
    </cofactor>
</comment>